<feature type="transmembrane region" description="Helical" evidence="1">
    <location>
        <begin position="82"/>
        <end position="103"/>
    </location>
</feature>
<protein>
    <submittedName>
        <fullName evidence="2">Uncharacterized protein</fullName>
    </submittedName>
</protein>
<feature type="transmembrane region" description="Helical" evidence="1">
    <location>
        <begin position="43"/>
        <end position="70"/>
    </location>
</feature>
<dbReference type="EMBL" id="LT629710">
    <property type="protein sequence ID" value="SDO18102.1"/>
    <property type="molecule type" value="Genomic_DNA"/>
</dbReference>
<organism evidence="2 3">
    <name type="scientific">Nakamurella panacisegetis</name>
    <dbReference type="NCBI Taxonomy" id="1090615"/>
    <lineage>
        <taxon>Bacteria</taxon>
        <taxon>Bacillati</taxon>
        <taxon>Actinomycetota</taxon>
        <taxon>Actinomycetes</taxon>
        <taxon>Nakamurellales</taxon>
        <taxon>Nakamurellaceae</taxon>
        <taxon>Nakamurella</taxon>
    </lineage>
</organism>
<dbReference type="STRING" id="1090615.SAMN04515671_0058"/>
<dbReference type="OrthoDB" id="3292498at2"/>
<reference evidence="2 3" key="1">
    <citation type="submission" date="2016-10" db="EMBL/GenBank/DDBJ databases">
        <authorList>
            <person name="de Groot N.N."/>
        </authorList>
    </citation>
    <scope>NUCLEOTIDE SEQUENCE [LARGE SCALE GENOMIC DNA]</scope>
    <source>
        <strain evidence="3">P4-7,KCTC 19426,CECT 7604</strain>
    </source>
</reference>
<feature type="transmembrane region" description="Helical" evidence="1">
    <location>
        <begin position="150"/>
        <end position="169"/>
    </location>
</feature>
<evidence type="ECO:0000256" key="1">
    <source>
        <dbReference type="SAM" id="Phobius"/>
    </source>
</evidence>
<name>A0A1H0HG15_9ACTN</name>
<proteinExistence type="predicted"/>
<keyword evidence="3" id="KW-1185">Reference proteome</keyword>
<accession>A0A1H0HG15</accession>
<evidence type="ECO:0000313" key="3">
    <source>
        <dbReference type="Proteomes" id="UP000198741"/>
    </source>
</evidence>
<evidence type="ECO:0000313" key="2">
    <source>
        <dbReference type="EMBL" id="SDO18102.1"/>
    </source>
</evidence>
<keyword evidence="1" id="KW-0472">Membrane</keyword>
<gene>
    <name evidence="2" type="ORF">SAMN04515671_0058</name>
</gene>
<keyword evidence="1" id="KW-1133">Transmembrane helix</keyword>
<dbReference type="AlphaFoldDB" id="A0A1H0HG15"/>
<keyword evidence="1" id="KW-0812">Transmembrane</keyword>
<dbReference type="Proteomes" id="UP000198741">
    <property type="component" value="Chromosome I"/>
</dbReference>
<sequence length="240" mass="23888">MNSTALRQWTSACALAETIGMTAASGAAKAVQALSDRPGVLGGTAVALGLIVTGGLVEGVALGTAQGVVLSRIWPALARGRYLIVTVVLAGVGWAAASAPSVLAGDDSGTEPSLALMLAGGAGIGLVMGPVLGAAQAWALRSVVRRPWRWVAANTVAWPPVMAVIFFGASRPADSWSAPAVLGVGAVTGIAAGALLGILTGPWLPSLDAPAVRHRVGPIAAPRLGRDRSASSGRHPHAAP</sequence>
<feature type="transmembrane region" description="Helical" evidence="1">
    <location>
        <begin position="181"/>
        <end position="204"/>
    </location>
</feature>
<feature type="transmembrane region" description="Helical" evidence="1">
    <location>
        <begin position="115"/>
        <end position="138"/>
    </location>
</feature>
<dbReference type="RefSeq" id="WP_090474030.1">
    <property type="nucleotide sequence ID" value="NZ_LT629710.1"/>
</dbReference>